<organism evidence="8 9">
    <name type="scientific">Vigna unguiculata</name>
    <name type="common">Cowpea</name>
    <dbReference type="NCBI Taxonomy" id="3917"/>
    <lineage>
        <taxon>Eukaryota</taxon>
        <taxon>Viridiplantae</taxon>
        <taxon>Streptophyta</taxon>
        <taxon>Embryophyta</taxon>
        <taxon>Tracheophyta</taxon>
        <taxon>Spermatophyta</taxon>
        <taxon>Magnoliopsida</taxon>
        <taxon>eudicotyledons</taxon>
        <taxon>Gunneridae</taxon>
        <taxon>Pentapetalae</taxon>
        <taxon>rosids</taxon>
        <taxon>fabids</taxon>
        <taxon>Fabales</taxon>
        <taxon>Fabaceae</taxon>
        <taxon>Papilionoideae</taxon>
        <taxon>50 kb inversion clade</taxon>
        <taxon>NPAAA clade</taxon>
        <taxon>indigoferoid/millettioid clade</taxon>
        <taxon>Phaseoleae</taxon>
        <taxon>Vigna</taxon>
    </lineage>
</organism>
<dbReference type="InterPro" id="IPR044974">
    <property type="entry name" value="Disease_R_plants"/>
</dbReference>
<dbReference type="EMBL" id="CP039345">
    <property type="protein sequence ID" value="QCD78233.1"/>
    <property type="molecule type" value="Genomic_DNA"/>
</dbReference>
<dbReference type="InterPro" id="IPR032675">
    <property type="entry name" value="LRR_dom_sf"/>
</dbReference>
<accession>A0A4D6KP01</accession>
<proteinExistence type="predicted"/>
<feature type="domain" description="NB-ARC" evidence="4">
    <location>
        <begin position="188"/>
        <end position="321"/>
    </location>
</feature>
<feature type="domain" description="Disease resistance N-terminal" evidence="5">
    <location>
        <begin position="14"/>
        <end position="91"/>
    </location>
</feature>
<dbReference type="GO" id="GO:0098542">
    <property type="term" value="P:defense response to other organism"/>
    <property type="evidence" value="ECO:0007669"/>
    <property type="project" value="TreeGrafter"/>
</dbReference>
<dbReference type="InterPro" id="IPR041118">
    <property type="entry name" value="Rx_N"/>
</dbReference>
<dbReference type="PRINTS" id="PR00364">
    <property type="entry name" value="DISEASERSIST"/>
</dbReference>
<dbReference type="InterPro" id="IPR058922">
    <property type="entry name" value="WHD_DRP"/>
</dbReference>
<dbReference type="Gene3D" id="3.80.10.10">
    <property type="entry name" value="Ribonuclease Inhibitor"/>
    <property type="match status" value="2"/>
</dbReference>
<feature type="domain" description="Disease resistance R13L4/SHOC-2-like LRR" evidence="7">
    <location>
        <begin position="463"/>
        <end position="783"/>
    </location>
</feature>
<evidence type="ECO:0000313" key="8">
    <source>
        <dbReference type="EMBL" id="QCD78233.1"/>
    </source>
</evidence>
<dbReference type="Pfam" id="PF00931">
    <property type="entry name" value="NB-ARC"/>
    <property type="match status" value="2"/>
</dbReference>
<dbReference type="Proteomes" id="UP000501690">
    <property type="component" value="Linkage Group LG1"/>
</dbReference>
<dbReference type="FunFam" id="3.40.50.300:FF:001091">
    <property type="entry name" value="Probable disease resistance protein At1g61300"/>
    <property type="match status" value="1"/>
</dbReference>
<feature type="domain" description="NB-ARC" evidence="4">
    <location>
        <begin position="996"/>
        <end position="1163"/>
    </location>
</feature>
<evidence type="ECO:0000256" key="1">
    <source>
        <dbReference type="ARBA" id="ARBA00022737"/>
    </source>
</evidence>
<evidence type="ECO:0000313" key="9">
    <source>
        <dbReference type="Proteomes" id="UP000501690"/>
    </source>
</evidence>
<dbReference type="Gene3D" id="3.40.50.300">
    <property type="entry name" value="P-loop containing nucleotide triphosphate hydrolases"/>
    <property type="match status" value="2"/>
</dbReference>
<dbReference type="PANTHER" id="PTHR23155">
    <property type="entry name" value="DISEASE RESISTANCE PROTEIN RP"/>
    <property type="match status" value="1"/>
</dbReference>
<evidence type="ECO:0000259" key="6">
    <source>
        <dbReference type="Pfam" id="PF23559"/>
    </source>
</evidence>
<dbReference type="InterPro" id="IPR027417">
    <property type="entry name" value="P-loop_NTPase"/>
</dbReference>
<keyword evidence="1" id="KW-0677">Repeat</keyword>
<feature type="domain" description="Disease resistance R13L4/SHOC-2-like LRR" evidence="7">
    <location>
        <begin position="1372"/>
        <end position="1716"/>
    </location>
</feature>
<feature type="domain" description="Disease resistance protein winged helix" evidence="6">
    <location>
        <begin position="1254"/>
        <end position="1325"/>
    </location>
</feature>
<keyword evidence="3" id="KW-0611">Plant defense</keyword>
<gene>
    <name evidence="8" type="ORF">DEO72_LG1g1865</name>
</gene>
<dbReference type="InterPro" id="IPR036388">
    <property type="entry name" value="WH-like_DNA-bd_sf"/>
</dbReference>
<dbReference type="FunFam" id="1.10.10.10:FF:000322">
    <property type="entry name" value="Probable disease resistance protein At1g63360"/>
    <property type="match status" value="2"/>
</dbReference>
<evidence type="ECO:0000256" key="3">
    <source>
        <dbReference type="ARBA" id="ARBA00022821"/>
    </source>
</evidence>
<dbReference type="SUPFAM" id="SSF52540">
    <property type="entry name" value="P-loop containing nucleoside triphosphate hydrolases"/>
    <property type="match status" value="2"/>
</dbReference>
<name>A0A4D6KP01_VIGUN</name>
<dbReference type="PANTHER" id="PTHR23155:SF1052">
    <property type="entry name" value="DISEASE RESISTANCE PROTEIN RPM1"/>
    <property type="match status" value="1"/>
</dbReference>
<dbReference type="Pfam" id="PF23559">
    <property type="entry name" value="WHD_DRP"/>
    <property type="match status" value="2"/>
</dbReference>
<evidence type="ECO:0000259" key="4">
    <source>
        <dbReference type="Pfam" id="PF00931"/>
    </source>
</evidence>
<evidence type="ECO:0000259" key="7">
    <source>
        <dbReference type="Pfam" id="PF23598"/>
    </source>
</evidence>
<evidence type="ECO:0000256" key="2">
    <source>
        <dbReference type="ARBA" id="ARBA00022741"/>
    </source>
</evidence>
<dbReference type="SUPFAM" id="SSF52058">
    <property type="entry name" value="L domain-like"/>
    <property type="match status" value="2"/>
</dbReference>
<dbReference type="Gene3D" id="1.10.10.10">
    <property type="entry name" value="Winged helix-like DNA-binding domain superfamily/Winged helix DNA-binding domain"/>
    <property type="match status" value="2"/>
</dbReference>
<dbReference type="Gene3D" id="1.10.8.430">
    <property type="entry name" value="Helical domain of apoptotic protease-activating factors"/>
    <property type="match status" value="1"/>
</dbReference>
<dbReference type="Pfam" id="PF18052">
    <property type="entry name" value="Rx_N"/>
    <property type="match status" value="2"/>
</dbReference>
<feature type="domain" description="Disease resistance N-terminal" evidence="5">
    <location>
        <begin position="827"/>
        <end position="900"/>
    </location>
</feature>
<dbReference type="InterPro" id="IPR002182">
    <property type="entry name" value="NB-ARC"/>
</dbReference>
<protein>
    <submittedName>
        <fullName evidence="8">Disease resistance protein RPM1</fullName>
    </submittedName>
</protein>
<dbReference type="InterPro" id="IPR055414">
    <property type="entry name" value="LRR_R13L4/SHOC2-like"/>
</dbReference>
<evidence type="ECO:0000259" key="5">
    <source>
        <dbReference type="Pfam" id="PF18052"/>
    </source>
</evidence>
<keyword evidence="9" id="KW-1185">Reference proteome</keyword>
<sequence length="1771" mass="204041">MAETAVSFVFPKFLEAVKMLRDLPKEVAEVTDKLESFQDFIHDANKMAEAEEDNNRRYRIRKRLMRLRKAAFLMEDVIDDYMICDEKQSEEDPRCAALLCEAVGFIKTQVLRLQIAYQIQDVTSLARAERDGFENLFPTGSRSDGSRGNENFTWHKLRMDPLFIKQELVGFEDPIHTLKKNGRIGKNHSKKHFECHALVTVSRPYDVLRVLREMTNKLCKETKDPPLQNVATMDRMSLIEEIRNRLCNKRYVVLFDDVWNETFWDDIELALIDNKNGSRILITTRDEKVVEFCKKALFFEVHKLQPLSKAKSLELLCKKAFGYGFDGCCPKDYEENLKSCLLYFGMYPEDYEVKCGRLIPQWIAEGFVKHENERNLEEVAQQHLMELISRSLVQVASLTKDGKTRACRVHDSIHEMIRGKIKTTGFCEYIDEHNHLESSGSIRRLTIATSSYGLSGSMEESQHARSILIFTNKVLSEDFIRGLLAKYTRLKVLDFEFAPLSHVPENLGSLIHLKYLSFRNTCIESLPKSIGKLQNLETLDVRTDMEIEIPKEITKLRKLRYLLGSRISSIAVKDSLGSMTSLEKMHELEIDPEGAVIGELGKLKQLRDLRLVGLRGDDADTLCSSINQMPLLERLHISVTSQTNEAINLHITSSLSELKKLHLYGNLKDFPNWIPPLENLVKLSLVESRLTNIPLISLGNMPNLLILSFDYKCYEGETLHFQNGGFQKLKELELSGLKQLRSIFIDSGALQSLEKLKLMSIRQLKAVPSGFQYLKKLQVLDIFHMSTEFQQRIDPDTGEEHWMIKHVPHLHIVKKSTLSQIFERHVFPKLLEAVKMLRDLPKNVAEVTDELENFQDFIHDANKMADAEEDSNRRDRIRKRLMRLREASFRMEDVIDDYVMICDENQPEEGPRCAALLCEAVEFIKTQIHHLQIAYQIQDVKSLVRTEREGFINHCPIEPRSHGSRGKENFTWHKFRMDPLFIKEHEVVGLEGPTQTLKKWLTLTQGREERTVISIVGMAGLGKTTLSKQVFDRVRTDFECHALITVSRSYTVEELLRTMTNELCKERKEDPPRDVSTMNQLSLIKEVRNRLRNKRYVVLFDDVWNETFWDDVELAMIDDKNGSRIIITTREEKVAEFCKSCLLYRLQPLSEEKSLELLCKKAFGYGFHGCCLEDYEKAGLGIVRKCGYLPLAIVAIGSLLYRKCKSPYEWRLFSQNLSLEMESNSELDSVKKILSLSYDDLSQNLRSCLLYFGMYPEDYEVKCGRLIQQWIAEGFVKHERGRNLEEVAQQQLMELISRSLVLVASFTTDGKVKACRVHDSMHEMIRGKMKNTGFCEYIDEHNHLESSGITRRLTIATSSNINGLSGCIEGSHVRSILILTNEVSSVDFNSRLLAKHTRLKVLDLEFTPLHDVPENLGCLIHLKYLSFRETFIRSLPKSIGKLQNLETLDVRTYMEIEVPKEITKLRKLRHLLGSTISSSSLKDSLGSMRSLEKMHELGIDEDGVVLRELGKLKKLRDLRLVSLRRDHAETLCSSLNEMPLLERLHISFAEYLRLSNFTEDPAALSSSIRKIQVRRPLESGVIDLHITSSLSKLRKLYLYANLKEFPNWISRLQNLVKLSLVESKLTNIPLTDLGSMPNLLLLSFDSNSFEGETLHFENGGFQKLKELEFKCLYNLSFILIDSGALPSLEKLQIVAIPQLKIVPSGIQHLKKLQVLYIVHMPTEFLQRIDPEGGDEHWMIKHVPYVHFSHYISKKATVQLEADDEAQMKRIT</sequence>
<reference evidence="8 9" key="1">
    <citation type="submission" date="2019-04" db="EMBL/GenBank/DDBJ databases">
        <title>An improved genome assembly and genetic linkage map for asparagus bean, Vigna unguiculata ssp. sesquipedialis.</title>
        <authorList>
            <person name="Xia Q."/>
            <person name="Zhang R."/>
            <person name="Dong Y."/>
        </authorList>
    </citation>
    <scope>NUCLEOTIDE SEQUENCE [LARGE SCALE GENOMIC DNA]</scope>
    <source>
        <tissue evidence="8">Leaf</tissue>
    </source>
</reference>
<dbReference type="InterPro" id="IPR042197">
    <property type="entry name" value="Apaf_helical"/>
</dbReference>
<dbReference type="Pfam" id="PF23598">
    <property type="entry name" value="LRR_14"/>
    <property type="match status" value="2"/>
</dbReference>
<feature type="domain" description="Disease resistance protein winged helix" evidence="6">
    <location>
        <begin position="346"/>
        <end position="417"/>
    </location>
</feature>
<keyword evidence="2" id="KW-0547">Nucleotide-binding</keyword>
<dbReference type="GO" id="GO:0043531">
    <property type="term" value="F:ADP binding"/>
    <property type="evidence" value="ECO:0007669"/>
    <property type="project" value="InterPro"/>
</dbReference>
<dbReference type="Gene3D" id="1.20.5.4130">
    <property type="match status" value="2"/>
</dbReference>